<dbReference type="PANTHER" id="PTHR13108">
    <property type="entry name" value="CONDENSIN COMPLEX SUBUNIT 2"/>
    <property type="match status" value="1"/>
</dbReference>
<dbReference type="GO" id="GO:0000796">
    <property type="term" value="C:condensin complex"/>
    <property type="evidence" value="ECO:0007669"/>
    <property type="project" value="InterPro"/>
</dbReference>
<dbReference type="PANTHER" id="PTHR13108:SF10">
    <property type="entry name" value="CONDENSIN COMPLEX SUBUNIT 2"/>
    <property type="match status" value="1"/>
</dbReference>
<name>A0AAE1MRM3_9FABA</name>
<dbReference type="GO" id="GO:0007076">
    <property type="term" value="P:mitotic chromosome condensation"/>
    <property type="evidence" value="ECO:0007669"/>
    <property type="project" value="InterPro"/>
</dbReference>
<dbReference type="Pfam" id="PF05786">
    <property type="entry name" value="Cnd2"/>
    <property type="match status" value="1"/>
</dbReference>
<organism evidence="1 2">
    <name type="scientific">Acacia crassicarpa</name>
    <name type="common">northern wattle</name>
    <dbReference type="NCBI Taxonomy" id="499986"/>
    <lineage>
        <taxon>Eukaryota</taxon>
        <taxon>Viridiplantae</taxon>
        <taxon>Streptophyta</taxon>
        <taxon>Embryophyta</taxon>
        <taxon>Tracheophyta</taxon>
        <taxon>Spermatophyta</taxon>
        <taxon>Magnoliopsida</taxon>
        <taxon>eudicotyledons</taxon>
        <taxon>Gunneridae</taxon>
        <taxon>Pentapetalae</taxon>
        <taxon>rosids</taxon>
        <taxon>fabids</taxon>
        <taxon>Fabales</taxon>
        <taxon>Fabaceae</taxon>
        <taxon>Caesalpinioideae</taxon>
        <taxon>mimosoid clade</taxon>
        <taxon>Acacieae</taxon>
        <taxon>Acacia</taxon>
    </lineage>
</organism>
<dbReference type="InterPro" id="IPR022816">
    <property type="entry name" value="Condensin_barren_su2"/>
</dbReference>
<dbReference type="AlphaFoldDB" id="A0AAE1MRM3"/>
<evidence type="ECO:0008006" key="3">
    <source>
        <dbReference type="Google" id="ProtNLM"/>
    </source>
</evidence>
<dbReference type="EMBL" id="JAWXYG010000004">
    <property type="protein sequence ID" value="KAK4275439.1"/>
    <property type="molecule type" value="Genomic_DNA"/>
</dbReference>
<protein>
    <recommendedName>
        <fullName evidence="3">Condensin complex subunit 2</fullName>
    </recommendedName>
</protein>
<comment type="caution">
    <text evidence="1">The sequence shown here is derived from an EMBL/GenBank/DDBJ whole genome shotgun (WGS) entry which is preliminary data.</text>
</comment>
<sequence>MEGKTGTEGGMILHASSARYNAQTSSELLVSKFPSSFEIAMTGGTPIPSPSTTLRNRRTPMGNRLQSPTSPFFLGSNDDQLECAQSSAARVASTRRNVADPPPPADSGLSSDQIVELFRNCIKLASENKITQKNSWQLKLIDYLSEIIKVDAENAEPNFQKASCTLEAGVKIYSARVDAVHSEAYKCLTRMKQASAEYEQG</sequence>
<reference evidence="1" key="1">
    <citation type="submission" date="2023-10" db="EMBL/GenBank/DDBJ databases">
        <title>Chromosome-level genome of the transformable northern wattle, Acacia crassicarpa.</title>
        <authorList>
            <person name="Massaro I."/>
            <person name="Sinha N.R."/>
            <person name="Poethig S."/>
            <person name="Leichty A.R."/>
        </authorList>
    </citation>
    <scope>NUCLEOTIDE SEQUENCE</scope>
    <source>
        <strain evidence="1">Acra3RX</strain>
        <tissue evidence="1">Leaf</tissue>
    </source>
</reference>
<evidence type="ECO:0000313" key="1">
    <source>
        <dbReference type="EMBL" id="KAK4275439.1"/>
    </source>
</evidence>
<keyword evidence="2" id="KW-1185">Reference proteome</keyword>
<gene>
    <name evidence="1" type="ORF">QN277_018521</name>
</gene>
<evidence type="ECO:0000313" key="2">
    <source>
        <dbReference type="Proteomes" id="UP001293593"/>
    </source>
</evidence>
<dbReference type="GO" id="GO:0003682">
    <property type="term" value="F:chromatin binding"/>
    <property type="evidence" value="ECO:0007669"/>
    <property type="project" value="TreeGrafter"/>
</dbReference>
<dbReference type="Proteomes" id="UP001293593">
    <property type="component" value="Unassembled WGS sequence"/>
</dbReference>
<accession>A0AAE1MRM3</accession>
<proteinExistence type="predicted"/>